<evidence type="ECO:0000313" key="14">
    <source>
        <dbReference type="Proteomes" id="UP001204953"/>
    </source>
</evidence>
<dbReference type="InterPro" id="IPR043519">
    <property type="entry name" value="NT_sf"/>
</dbReference>
<keyword evidence="3" id="KW-0507">mRNA processing</keyword>
<evidence type="ECO:0000256" key="1">
    <source>
        <dbReference type="ARBA" id="ARBA00001936"/>
    </source>
</evidence>
<dbReference type="InterPro" id="IPR005135">
    <property type="entry name" value="Endo/exonuclease/phosphatase"/>
</dbReference>
<feature type="domain" description="Poly(A) polymerase central" evidence="11">
    <location>
        <begin position="854"/>
        <end position="941"/>
    </location>
</feature>
<evidence type="ECO:0000256" key="6">
    <source>
        <dbReference type="ARBA" id="ARBA00022741"/>
    </source>
</evidence>
<evidence type="ECO:0000259" key="12">
    <source>
        <dbReference type="Pfam" id="PF20750"/>
    </source>
</evidence>
<dbReference type="AlphaFoldDB" id="A0AAE3GXM8"/>
<sequence>MSKPKSPKTKMATIRDVYDRILWDNRLARRAFSLGFSDRISGNIREKPLSEWAVDGDIPWHRIRYVKCGETIVWDRDRLIDLFSSGELPGAAWVVATGNEELGNQQEQISPQVLPPTSVTDFQTRAIYQYNQENWQPIDNALESVTITRLKIASFNVLSDRYESERTQTAKRIPVIIEHLRQCDADIIALQEVTPRLLEILLAEDWVKFYNISESPKGETLEWHGLLLLSRLPLILVEYRYSQRKRVLVGKWLLNGKPLNVAVVHFTSDYNKNAIAVRSKQLAILLEYLKTQPGDSLIIGDFNLKGNEQAEILTQNNFIDIWQTLHPDDAGDTFDIQRNPLAAMMSLTGLSARLDRMMLKSQEPDWISHQIELFACEAIPDTEGKIYPSDHFGILTRLESITSLQTIPPIYQSALVIIPPDEILPEIQTIRRICDRQFHRWMPHINILYGFLPEAYFPQVAAAIAQKLTKLQPFTITLSKIETFTHHTSCTAWLNPIPQPPDALHQLQTILQQLFPQCNQQSTRSHNGFTPHLTIGQFPTTKEAQTQLPQWQPINFKVDSIYLISRRHDEPFKIRYSIPLKQENQSETLIKNPPEEASCPSLIQIINKIEPKLNQQQQEKRELIESLIAQACRECLGYPPLLYQMGSARLGVESTQSDLDLICIINTPLAGENFLKEVQERLEGLCDRAQLVKSAIVPVLRMEIEGVNVDLLSAQTLANYDKITPLSGAARPFFDNISWAGVVGCLEVDLMMDIVSKYIPLELFQDLVRAVRAWAKARQIHGNSWGFLGNFSWALLTAWSCINLTPPAPLPWQGRGENLSSLIYSPLRTGLRPAMLTCRFANAGEGLGERSNIDILLANFFQILSQHDWHQPIALTEVGRQYRLKKSREYLPIITSIEPCQNSTRNVTKSTAEILRREFERGAKIAKQVLEGKTNWLPLFEPIDLAEESDLFLVLTVTSEDNDNLEKSRGWLKGHIIGLAINLEQKLNINARIWNKSQAWTNLDCIAVNLTGYVDEDYPVITEIGNEFITQFNTDNYNSSILKIELCDGNASLWHRAYLIV</sequence>
<keyword evidence="7" id="KW-0067">ATP-binding</keyword>
<accession>A0AAE3GXM8</accession>
<evidence type="ECO:0000256" key="2">
    <source>
        <dbReference type="ARBA" id="ARBA00001946"/>
    </source>
</evidence>
<feature type="domain" description="Poly(A) polymerase nucleotidyltransferase" evidence="12">
    <location>
        <begin position="595"/>
        <end position="715"/>
    </location>
</feature>
<dbReference type="Gene3D" id="1.10.1410.10">
    <property type="match status" value="1"/>
</dbReference>
<dbReference type="SUPFAM" id="SSF81301">
    <property type="entry name" value="Nucleotidyltransferase"/>
    <property type="match status" value="1"/>
</dbReference>
<dbReference type="PANTHER" id="PTHR10682">
    <property type="entry name" value="POLY A POLYMERASE"/>
    <property type="match status" value="1"/>
</dbReference>
<reference evidence="13" key="1">
    <citation type="submission" date="2022-06" db="EMBL/GenBank/DDBJ databases">
        <title>New cyanobacteria of genus Symplocastrum in benthos of Lake Baikal.</title>
        <authorList>
            <person name="Sorokovikova E."/>
            <person name="Tikhonova I."/>
            <person name="Krasnopeev A."/>
            <person name="Evseev P."/>
            <person name="Gladkikh A."/>
            <person name="Belykh O."/>
        </authorList>
    </citation>
    <scope>NUCLEOTIDE SEQUENCE</scope>
    <source>
        <strain evidence="13">BBK-W-15</strain>
    </source>
</reference>
<evidence type="ECO:0000256" key="5">
    <source>
        <dbReference type="ARBA" id="ARBA00022723"/>
    </source>
</evidence>
<dbReference type="SUPFAM" id="SSF55144">
    <property type="entry name" value="LigT-like"/>
    <property type="match status" value="1"/>
</dbReference>
<dbReference type="EMBL" id="JAMZMM010000391">
    <property type="protein sequence ID" value="MCP2731753.1"/>
    <property type="molecule type" value="Genomic_DNA"/>
</dbReference>
<dbReference type="InterPro" id="IPR009097">
    <property type="entry name" value="Cyclic_Pdiesterase"/>
</dbReference>
<dbReference type="InterPro" id="IPR036691">
    <property type="entry name" value="Endo/exonu/phosph_ase_sf"/>
</dbReference>
<comment type="cofactor">
    <cofactor evidence="1">
        <name>Mn(2+)</name>
        <dbReference type="ChEBI" id="CHEBI:29035"/>
    </cofactor>
</comment>
<dbReference type="Pfam" id="PF04928">
    <property type="entry name" value="PAP_central"/>
    <property type="match status" value="2"/>
</dbReference>
<keyword evidence="8" id="KW-0460">Magnesium</keyword>
<dbReference type="RefSeq" id="WP_254014487.1">
    <property type="nucleotide sequence ID" value="NZ_JAMZMM010000391.1"/>
</dbReference>
<evidence type="ECO:0000259" key="9">
    <source>
        <dbReference type="Pfam" id="PF03372"/>
    </source>
</evidence>
<comment type="caution">
    <text evidence="13">The sequence shown here is derived from an EMBL/GenBank/DDBJ whole genome shotgun (WGS) entry which is preliminary data.</text>
</comment>
<dbReference type="InterPro" id="IPR040459">
    <property type="entry name" value="MJ1316"/>
</dbReference>
<keyword evidence="5" id="KW-0479">Metal-binding</keyword>
<proteinExistence type="predicted"/>
<dbReference type="Pfam" id="PF04457">
    <property type="entry name" value="MJ1316"/>
    <property type="match status" value="1"/>
</dbReference>
<dbReference type="Gene3D" id="3.90.1140.10">
    <property type="entry name" value="Cyclic phosphodiesterase"/>
    <property type="match status" value="1"/>
</dbReference>
<keyword evidence="14" id="KW-1185">Reference proteome</keyword>
<dbReference type="GO" id="GO:0005524">
    <property type="term" value="F:ATP binding"/>
    <property type="evidence" value="ECO:0007669"/>
    <property type="project" value="UniProtKB-KW"/>
</dbReference>
<dbReference type="SUPFAM" id="SSF56219">
    <property type="entry name" value="DNase I-like"/>
    <property type="match status" value="1"/>
</dbReference>
<dbReference type="CDD" id="cd09080">
    <property type="entry name" value="TDP2"/>
    <property type="match status" value="1"/>
</dbReference>
<dbReference type="Proteomes" id="UP001204953">
    <property type="component" value="Unassembled WGS sequence"/>
</dbReference>
<dbReference type="PANTHER" id="PTHR10682:SF10">
    <property type="entry name" value="POLYNUCLEOTIDE ADENYLYLTRANSFERASE"/>
    <property type="match status" value="1"/>
</dbReference>
<evidence type="ECO:0000256" key="3">
    <source>
        <dbReference type="ARBA" id="ARBA00022664"/>
    </source>
</evidence>
<evidence type="ECO:0000256" key="8">
    <source>
        <dbReference type="ARBA" id="ARBA00022842"/>
    </source>
</evidence>
<keyword evidence="6" id="KW-0547">Nucleotide-binding</keyword>
<evidence type="ECO:0000259" key="10">
    <source>
        <dbReference type="Pfam" id="PF04457"/>
    </source>
</evidence>
<dbReference type="GO" id="GO:0006397">
    <property type="term" value="P:mRNA processing"/>
    <property type="evidence" value="ECO:0007669"/>
    <property type="project" value="UniProtKB-KW"/>
</dbReference>
<evidence type="ECO:0000256" key="4">
    <source>
        <dbReference type="ARBA" id="ARBA00022679"/>
    </source>
</evidence>
<dbReference type="SUPFAM" id="SSF81631">
    <property type="entry name" value="PAP/OAS1 substrate-binding domain"/>
    <property type="match status" value="1"/>
</dbReference>
<evidence type="ECO:0000259" key="11">
    <source>
        <dbReference type="Pfam" id="PF04928"/>
    </source>
</evidence>
<feature type="domain" description="MJ1316 RNA cyclic group end recognition" evidence="10">
    <location>
        <begin position="11"/>
        <end position="76"/>
    </location>
</feature>
<dbReference type="Pfam" id="PF03372">
    <property type="entry name" value="Exo_endo_phos"/>
    <property type="match status" value="1"/>
</dbReference>
<dbReference type="GO" id="GO:1990817">
    <property type="term" value="F:poly(A) RNA polymerase activity"/>
    <property type="evidence" value="ECO:0007669"/>
    <property type="project" value="InterPro"/>
</dbReference>
<dbReference type="Pfam" id="PF20750">
    <property type="entry name" value="PAP_NTPase"/>
    <property type="match status" value="1"/>
</dbReference>
<dbReference type="Gene3D" id="3.60.10.10">
    <property type="entry name" value="Endonuclease/exonuclease/phosphatase"/>
    <property type="match status" value="1"/>
</dbReference>
<dbReference type="InterPro" id="IPR007012">
    <property type="entry name" value="PolA_pol_cen_dom"/>
</dbReference>
<gene>
    <name evidence="13" type="ORF">NJ959_25305</name>
</gene>
<comment type="cofactor">
    <cofactor evidence="2">
        <name>Mg(2+)</name>
        <dbReference type="ChEBI" id="CHEBI:18420"/>
    </cofactor>
</comment>
<evidence type="ECO:0000313" key="13">
    <source>
        <dbReference type="EMBL" id="MCP2731753.1"/>
    </source>
</evidence>
<evidence type="ECO:0000256" key="7">
    <source>
        <dbReference type="ARBA" id="ARBA00022840"/>
    </source>
</evidence>
<keyword evidence="4" id="KW-0808">Transferase</keyword>
<name>A0AAE3GXM8_9CYAN</name>
<feature type="domain" description="Poly(A) polymerase central" evidence="11">
    <location>
        <begin position="764"/>
        <end position="801"/>
    </location>
</feature>
<dbReference type="GO" id="GO:0046872">
    <property type="term" value="F:metal ion binding"/>
    <property type="evidence" value="ECO:0007669"/>
    <property type="project" value="UniProtKB-KW"/>
</dbReference>
<organism evidence="13 14">
    <name type="scientific">Limnofasciculus baicalensis BBK-W-15</name>
    <dbReference type="NCBI Taxonomy" id="2699891"/>
    <lineage>
        <taxon>Bacteria</taxon>
        <taxon>Bacillati</taxon>
        <taxon>Cyanobacteriota</taxon>
        <taxon>Cyanophyceae</taxon>
        <taxon>Coleofasciculales</taxon>
        <taxon>Coleofasciculaceae</taxon>
        <taxon>Limnofasciculus</taxon>
        <taxon>Limnofasciculus baicalensis</taxon>
    </lineage>
</organism>
<dbReference type="InterPro" id="IPR048840">
    <property type="entry name" value="PolA_pol_NTPase"/>
</dbReference>
<feature type="domain" description="Endonuclease/exonuclease/phosphatase" evidence="9">
    <location>
        <begin position="153"/>
        <end position="391"/>
    </location>
</feature>
<protein>
    <submittedName>
        <fullName evidence="13">RNA repair domain-containing protein</fullName>
    </submittedName>
</protein>
<dbReference type="Gene3D" id="3.30.460.10">
    <property type="entry name" value="Beta Polymerase, domain 2"/>
    <property type="match status" value="1"/>
</dbReference>
<dbReference type="Pfam" id="PF13563">
    <property type="entry name" value="2_5_RNA_ligase2"/>
    <property type="match status" value="1"/>
</dbReference>